<feature type="region of interest" description="Disordered" evidence="1">
    <location>
        <begin position="716"/>
        <end position="745"/>
    </location>
</feature>
<feature type="region of interest" description="Disordered" evidence="1">
    <location>
        <begin position="2205"/>
        <end position="2228"/>
    </location>
</feature>
<dbReference type="GeneID" id="110385314"/>
<feature type="region of interest" description="Disordered" evidence="1">
    <location>
        <begin position="1938"/>
        <end position="1960"/>
    </location>
</feature>
<feature type="region of interest" description="Disordered" evidence="1">
    <location>
        <begin position="1196"/>
        <end position="1216"/>
    </location>
</feature>
<evidence type="ECO:0000313" key="4">
    <source>
        <dbReference type="Proteomes" id="UP000005204"/>
    </source>
</evidence>
<feature type="compositionally biased region" description="Basic and acidic residues" evidence="1">
    <location>
        <begin position="2217"/>
        <end position="2227"/>
    </location>
</feature>
<feature type="compositionally biased region" description="Basic and acidic residues" evidence="1">
    <location>
        <begin position="1938"/>
        <end position="1952"/>
    </location>
</feature>
<feature type="signal peptide" evidence="2">
    <location>
        <begin position="1"/>
        <end position="18"/>
    </location>
</feature>
<keyword evidence="4" id="KW-1185">Reference proteome</keyword>
<evidence type="ECO:0000256" key="2">
    <source>
        <dbReference type="SAM" id="SignalP"/>
    </source>
</evidence>
<feature type="region of interest" description="Disordered" evidence="1">
    <location>
        <begin position="2036"/>
        <end position="2071"/>
    </location>
</feature>
<dbReference type="Proteomes" id="UP000005204">
    <property type="component" value="Unassembled WGS sequence"/>
</dbReference>
<dbReference type="RefSeq" id="XP_021204129.2">
    <property type="nucleotide sequence ID" value="XM_021348454.3"/>
</dbReference>
<feature type="chain" id="PRO_5035824394" evidence="2">
    <location>
        <begin position="19"/>
        <end position="2255"/>
    </location>
</feature>
<feature type="compositionally biased region" description="Polar residues" evidence="1">
    <location>
        <begin position="1198"/>
        <end position="1216"/>
    </location>
</feature>
<organism evidence="3 4">
    <name type="scientific">Bombyx mori</name>
    <name type="common">Silk moth</name>
    <dbReference type="NCBI Taxonomy" id="7091"/>
    <lineage>
        <taxon>Eukaryota</taxon>
        <taxon>Metazoa</taxon>
        <taxon>Ecdysozoa</taxon>
        <taxon>Arthropoda</taxon>
        <taxon>Hexapoda</taxon>
        <taxon>Insecta</taxon>
        <taxon>Pterygota</taxon>
        <taxon>Neoptera</taxon>
        <taxon>Endopterygota</taxon>
        <taxon>Lepidoptera</taxon>
        <taxon>Glossata</taxon>
        <taxon>Ditrysia</taxon>
        <taxon>Bombycoidea</taxon>
        <taxon>Bombycidae</taxon>
        <taxon>Bombycinae</taxon>
        <taxon>Bombyx</taxon>
    </lineage>
</organism>
<feature type="region of interest" description="Disordered" evidence="1">
    <location>
        <begin position="168"/>
        <end position="189"/>
    </location>
</feature>
<feature type="compositionally biased region" description="Basic and acidic residues" evidence="1">
    <location>
        <begin position="2040"/>
        <end position="2060"/>
    </location>
</feature>
<proteinExistence type="predicted"/>
<feature type="region of interest" description="Disordered" evidence="1">
    <location>
        <begin position="1515"/>
        <end position="1538"/>
    </location>
</feature>
<evidence type="ECO:0000256" key="1">
    <source>
        <dbReference type="SAM" id="MobiDB-lite"/>
    </source>
</evidence>
<keyword evidence="2" id="KW-0732">Signal</keyword>
<accession>A0A8R2DLR8</accession>
<dbReference type="EnsemblMetazoa" id="XM_021348454.2">
    <property type="protein sequence ID" value="XP_021204129.2"/>
    <property type="gene ID" value="LOC110385314"/>
</dbReference>
<dbReference type="KEGG" id="bmor:110385314"/>
<name>A0A8R2DLR8_BOMMO</name>
<sequence>MWRFVLVTNVLVIGRVSLQPITAETTQDGRQSRQLDISDCCPCPENADSTSKTSWRLEKTAGDGSLKTNLDDECPCLPRDSEGSSSMIFPTALRSGAATRLMDPKEDPKNLLEPEVGLASSVLETLRQATEEEYQDALARDAARANANDDAVPEESALNTVTIILPQRSVDDRDTEETLDSQNSQESKYLDPLGSTIKKQIQSKTYSGLNDILRLPQVERLTFLQKKLLNVGNGVSTSKFLERNEETTNKAPMLKSPLTNQERDRTEFFEDQGQSIIHQSDDSEALNKEQCNFSTKIIESMKIKKAEGVENDLDLAASDINANVARSQDEFESIEMTKATANKNPLFHNSLILRELPKRIQLVDKMNGKMNLKQISASQQDYRKSILSDLTNNGLKFDINKRKWIDFKDTENEEEDTVQSSRQRQEEEVAQPTNEYKTMDLSNESDTMNDTEGKLLNDSSFENLNEEAQKFINSNEISSENFSRSQNSEEILNTELLNTLFQVAPNRDHSNWNKGTRVNDSHTTNKHNTSNIFHEEDIKDSIQNDMIPENTEIKTVVLDKLSKTVPKYINRNEKNVHSADEKPEFSNNIPLLQDKFIKNSLINQNVLSDSTQENPERSLLSNVIEAQNTFNENYELQNKSGVSKIDKNNVSREMSMNDLQDLSDTLLKLSIAGENGAKDENNLVCEKWSEASRASLPKPNDATIVVNNLQSDLINKDDLQNDEGDTSIKDSTKARVSNQPEKENRSRILSVGADPVEMTAEGSNPIMSSIQRNPFDYLRDNNFKSALSVDKVVQPNFDLFRSETGTGLILPTLDNIKEKVTQFFSPHDRESEKEQIDCVRESQMITAEESSPMSRSRSPLAPLEDVNLDIFQLKPLTLPNYFPKNIPRVDLKTYRAKLPIPKNLGMKPLIFESSLGNREGLIGTAFSVGPQSKSRFHEIYATPMPNLPGLQEIRENLKLHTTNLLQNPINFNRGSIFEPDILSITDNLRQRAEDTLADMKEKIESSLYGVNSMDVFGDSLRSHDILEKLTGTRDDFSEKLKGIQYDLNDRLTSFQEQLLDKTRLMSKSKLLFKDKQSGNLRSSPHSLNVNSKVKKVSRLNDDKSTKLGASRLNHVDSGKMKKFRMPTAASVPIPYSIQVPELKMAYIDPPVNSPDRQQNFSRLSDLLSRSAALRDSTQNTKIKKIGAKKENKFKVSFTPLSNENSDNRKSLGSVTDTNESLSALVPLKVRDSEINSKLKSMEYEEDLKELTRGDEDKLKFQHKFPYFSKAQSIESDKGSSLSRNSLSSSNYKANKLLTSTSWPNTEEYSFLSKVRNNIKEKLSKLDSSLKINRNKPFNDHTIYESYEQMVNDEASENTNVASQSFGIKSPISFRSQRIKDNDEKVMDADESPSQVAPIRSQYPNTCMEQKIVAISDDSDSLRQAQEGNETIVKPKLPKIKYPIKTSGRVMGLENREIEPSESLSDNKPLRSRAKQLLVTMNSPVFRQELNSEDTEEIPTTTVQTTRPKIKYPLKTRSRVQATHESESNESSLKTRKHNMPDKLEVSFFRQNPDSEQMDDRITTTAKPSLPKIKYPLKTKGRAHDSEGTETDGSPLQSQVPEIYTRLKVPVFRDEHNSEEIEECPTTTARPPLPKIKYPLKNKGRIHDIEGIETNGSPLESRVLKLYTRLKSPVFREEPDSEQIDDPTTTTAKPQLPKIKYPIKTKARVQDIEGTEADGSLLESRGPEMYTRLRVPVFRDENNSEDIEECATTAMPQLPKIKYPMKTKGRLQNIEDMDPYVSPSKIVSLKAPAKEPCTEIKRPVFRHEDSTEETKDIPTTTAKPRFPKIKYPLKTRSGIQNTEDTEINRNPLNHRIKELYNRLKAPVWRDDHGSEEITESAITTVKPQVPKIKYPLKTKSRVQEIEQIDPNGSLTISVPLKTRVEDLYNRLKIPVFRDKQNSERQSELQRETEETVTTTAKPHVPKIKYPLKTKGRHQNLEDRESNGNIPIRGTSVVLREEEENPKKQQCYTQATTVKPIQVINHIKYPLWNIKPSSAENDDTHTDPQDSVRSSDKDESIKQRLSKTWPKPADSSFLTKVREAVKERLSKLDPTKILDENVYNKPKARSFDMERSPTENHAIIFKSAEELPSTRPTTKMPKIKYPIQGRLQNLQHDDFSPSDSLQYSGMDLTRKKIPSLTWPTKTEENSLLTKLRDAVKERLSKFDPSHLSENLPAKLDPENEMERSGSENVGIIAPDALKENVSYKCRMVCTKEN</sequence>
<evidence type="ECO:0000313" key="3">
    <source>
        <dbReference type="EnsemblMetazoa" id="XP_021204129.2"/>
    </source>
</evidence>
<reference evidence="4" key="1">
    <citation type="journal article" date="2008" name="Insect Biochem. Mol. Biol.">
        <title>The genome of a lepidopteran model insect, the silkworm Bombyx mori.</title>
        <authorList>
            <consortium name="International Silkworm Genome Consortium"/>
        </authorList>
    </citation>
    <scope>NUCLEOTIDE SEQUENCE [LARGE SCALE GENOMIC DNA]</scope>
    <source>
        <strain evidence="4">p50T</strain>
    </source>
</reference>
<reference evidence="3" key="2">
    <citation type="submission" date="2022-06" db="UniProtKB">
        <authorList>
            <consortium name="EnsemblMetazoa"/>
        </authorList>
    </citation>
    <scope>IDENTIFICATION</scope>
    <source>
        <strain evidence="3">p50T (Dazao)</strain>
    </source>
</reference>
<protein>
    <submittedName>
        <fullName evidence="3">Uncharacterized protein</fullName>
    </submittedName>
</protein>
<feature type="region of interest" description="Disordered" evidence="1">
    <location>
        <begin position="411"/>
        <end position="435"/>
    </location>
</feature>